<evidence type="ECO:0000256" key="2">
    <source>
        <dbReference type="SAM" id="Coils"/>
    </source>
</evidence>
<dbReference type="Gene3D" id="1.10.260.40">
    <property type="entry name" value="lambda repressor-like DNA-binding domains"/>
    <property type="match status" value="1"/>
</dbReference>
<dbReference type="PROSITE" id="PS50943">
    <property type="entry name" value="HTH_CROC1"/>
    <property type="match status" value="1"/>
</dbReference>
<dbReference type="InterPro" id="IPR010982">
    <property type="entry name" value="Lambda_DNA-bd_dom_sf"/>
</dbReference>
<reference evidence="4 5" key="1">
    <citation type="submission" date="2021-01" db="EMBL/GenBank/DDBJ databases">
        <title>Genomic Encyclopedia of Type Strains, Phase IV (KMG-IV): sequencing the most valuable type-strain genomes for metagenomic binning, comparative biology and taxonomic classification.</title>
        <authorList>
            <person name="Goeker M."/>
        </authorList>
    </citation>
    <scope>NUCLEOTIDE SEQUENCE [LARGE SCALE GENOMIC DNA]</scope>
    <source>
        <strain evidence="4 5">DSM 27513</strain>
    </source>
</reference>
<sequence>MIETKNRLKELRKAIKKTQKEFAKENDIPLRTLQNWENGESQIKPKNAEKLAKVFEVSVGYLLGFNSELTEVTDDFLSFHNETVSRIQQETQVLFLDFLARSEIILTNAQIEILLKQMEECSELNRSYLSFLYNSDSKEKHLDVSFYQEYIPTIDTTTFRNIYTPETMTKQIKLVDSIINGENF</sequence>
<dbReference type="PANTHER" id="PTHR46558:SF11">
    <property type="entry name" value="HTH-TYPE TRANSCRIPTIONAL REGULATOR XRE"/>
    <property type="match status" value="1"/>
</dbReference>
<accession>A0ABS2PJI8</accession>
<dbReference type="EMBL" id="JAFBEI010000005">
    <property type="protein sequence ID" value="MBM7635585.1"/>
    <property type="molecule type" value="Genomic_DNA"/>
</dbReference>
<evidence type="ECO:0000256" key="1">
    <source>
        <dbReference type="ARBA" id="ARBA00023125"/>
    </source>
</evidence>
<protein>
    <submittedName>
        <fullName evidence="4">Transcriptional regulator with XRE-family HTH domain</fullName>
    </submittedName>
</protein>
<dbReference type="SMART" id="SM00530">
    <property type="entry name" value="HTH_XRE"/>
    <property type="match status" value="1"/>
</dbReference>
<keyword evidence="2" id="KW-0175">Coiled coil</keyword>
<evidence type="ECO:0000259" key="3">
    <source>
        <dbReference type="PROSITE" id="PS50943"/>
    </source>
</evidence>
<keyword evidence="1" id="KW-0238">DNA-binding</keyword>
<dbReference type="CDD" id="cd00093">
    <property type="entry name" value="HTH_XRE"/>
    <property type="match status" value="1"/>
</dbReference>
<gene>
    <name evidence="4" type="ORF">JOC31_000378</name>
</gene>
<comment type="caution">
    <text evidence="4">The sequence shown here is derived from an EMBL/GenBank/DDBJ whole genome shotgun (WGS) entry which is preliminary data.</text>
</comment>
<dbReference type="PANTHER" id="PTHR46558">
    <property type="entry name" value="TRACRIPTIONAL REGULATORY PROTEIN-RELATED-RELATED"/>
    <property type="match status" value="1"/>
</dbReference>
<keyword evidence="5" id="KW-1185">Reference proteome</keyword>
<dbReference type="SUPFAM" id="SSF47413">
    <property type="entry name" value="lambda repressor-like DNA-binding domains"/>
    <property type="match status" value="1"/>
</dbReference>
<dbReference type="InterPro" id="IPR001387">
    <property type="entry name" value="Cro/C1-type_HTH"/>
</dbReference>
<evidence type="ECO:0000313" key="5">
    <source>
        <dbReference type="Proteomes" id="UP000809081"/>
    </source>
</evidence>
<evidence type="ECO:0000313" key="4">
    <source>
        <dbReference type="EMBL" id="MBM7635585.1"/>
    </source>
</evidence>
<dbReference type="Pfam" id="PF01381">
    <property type="entry name" value="HTH_3"/>
    <property type="match status" value="1"/>
</dbReference>
<organism evidence="4 5">
    <name type="scientific">Streptococcus saliviloxodontae</name>
    <dbReference type="NCBI Taxonomy" id="1349416"/>
    <lineage>
        <taxon>Bacteria</taxon>
        <taxon>Bacillati</taxon>
        <taxon>Bacillota</taxon>
        <taxon>Bacilli</taxon>
        <taxon>Lactobacillales</taxon>
        <taxon>Streptococcaceae</taxon>
        <taxon>Streptococcus</taxon>
    </lineage>
</organism>
<dbReference type="RefSeq" id="WP_205016518.1">
    <property type="nucleotide sequence ID" value="NZ_JAFBEI010000005.1"/>
</dbReference>
<dbReference type="Proteomes" id="UP000809081">
    <property type="component" value="Unassembled WGS sequence"/>
</dbReference>
<feature type="coiled-coil region" evidence="2">
    <location>
        <begin position="1"/>
        <end position="28"/>
    </location>
</feature>
<feature type="domain" description="HTH cro/C1-type" evidence="3">
    <location>
        <begin position="8"/>
        <end position="62"/>
    </location>
</feature>
<proteinExistence type="predicted"/>
<name>A0ABS2PJI8_9STRE</name>